<name>A0A067EY31_CITSI</name>
<protein>
    <recommendedName>
        <fullName evidence="5">Mur ligase central domain-containing protein</fullName>
    </recommendedName>
</protein>
<dbReference type="SMR" id="A0A067EY31"/>
<evidence type="ECO:0000256" key="1">
    <source>
        <dbReference type="ARBA" id="ARBA00008276"/>
    </source>
</evidence>
<dbReference type="GO" id="GO:0005524">
    <property type="term" value="F:ATP binding"/>
    <property type="evidence" value="ECO:0007669"/>
    <property type="project" value="UniProtKB-KW"/>
</dbReference>
<evidence type="ECO:0000256" key="4">
    <source>
        <dbReference type="ARBA" id="ARBA00022840"/>
    </source>
</evidence>
<keyword evidence="2" id="KW-0436">Ligase</keyword>
<dbReference type="PROSITE" id="PS01011">
    <property type="entry name" value="FOLYLPOLYGLU_SYNT_1"/>
    <property type="match status" value="1"/>
</dbReference>
<dbReference type="InterPro" id="IPR018109">
    <property type="entry name" value="Folylpolyglutamate_synth_CS"/>
</dbReference>
<dbReference type="GO" id="GO:0004326">
    <property type="term" value="F:tetrahydrofolylpolyglutamate synthase activity"/>
    <property type="evidence" value="ECO:0007669"/>
    <property type="project" value="InterPro"/>
</dbReference>
<keyword evidence="4" id="KW-0067">ATP-binding</keyword>
<organism evidence="6 7">
    <name type="scientific">Citrus sinensis</name>
    <name type="common">Sweet orange</name>
    <name type="synonym">Citrus aurantium var. sinensis</name>
    <dbReference type="NCBI Taxonomy" id="2711"/>
    <lineage>
        <taxon>Eukaryota</taxon>
        <taxon>Viridiplantae</taxon>
        <taxon>Streptophyta</taxon>
        <taxon>Embryophyta</taxon>
        <taxon>Tracheophyta</taxon>
        <taxon>Spermatophyta</taxon>
        <taxon>Magnoliopsida</taxon>
        <taxon>eudicotyledons</taxon>
        <taxon>Gunneridae</taxon>
        <taxon>Pentapetalae</taxon>
        <taxon>rosids</taxon>
        <taxon>malvids</taxon>
        <taxon>Sapindales</taxon>
        <taxon>Rutaceae</taxon>
        <taxon>Aurantioideae</taxon>
        <taxon>Citrus</taxon>
    </lineage>
</organism>
<dbReference type="Proteomes" id="UP000027120">
    <property type="component" value="Unassembled WGS sequence"/>
</dbReference>
<feature type="domain" description="Mur ligase central" evidence="5">
    <location>
        <begin position="99"/>
        <end position="319"/>
    </location>
</feature>
<dbReference type="PANTHER" id="PTHR11136">
    <property type="entry name" value="FOLYLPOLYGLUTAMATE SYNTHASE-RELATED"/>
    <property type="match status" value="1"/>
</dbReference>
<dbReference type="Gene3D" id="3.40.1190.10">
    <property type="entry name" value="Mur-like, catalytic domain"/>
    <property type="match status" value="1"/>
</dbReference>
<dbReference type="PROSITE" id="PS01012">
    <property type="entry name" value="FOLYLPOLYGLU_SYNT_2"/>
    <property type="match status" value="1"/>
</dbReference>
<sequence>MKLLKRATQYTTTTFYSPTSRGYFKKFSIGSKSCFFSTSSEEPELMNFMNYLDSLKNFEKSGVPKGAGTDSDDGFDLGRMNRLMDRLGNPHSKFKTVHIAGTKGKGSTAAFLSSILRAEGYSVGCYTSPHIKTIRERMNVGRLNRPVSAKALNCLFHKIKGVLDEAIRLENGCITHFEVLTAMAFALFAQNHVDIAVIEAGLGGARDATNIISSSGLAASVITTIGEEHTAALGGSLETIAMAKSGIIKYGRPVVSAYDAGIRATINGLSMFNDRPCQSCDIIVQAERDLKLSIELLDVKLCMIGNHQLHNALTATCAALCLRDQGGYLMLSYFLSGFREEHFWRAEIFLMNG</sequence>
<dbReference type="Pfam" id="PF08245">
    <property type="entry name" value="Mur_ligase_M"/>
    <property type="match status" value="1"/>
</dbReference>
<dbReference type="InterPro" id="IPR013221">
    <property type="entry name" value="Mur_ligase_cen"/>
</dbReference>
<accession>A0A067EY31</accession>
<comment type="similarity">
    <text evidence="1">Belongs to the folylpolyglutamate synthase family.</text>
</comment>
<dbReference type="EMBL" id="KK784976">
    <property type="protein sequence ID" value="KDO56132.1"/>
    <property type="molecule type" value="Genomic_DNA"/>
</dbReference>
<dbReference type="InterPro" id="IPR001645">
    <property type="entry name" value="Folylpolyglutamate_synth"/>
</dbReference>
<dbReference type="SUPFAM" id="SSF53623">
    <property type="entry name" value="MurD-like peptide ligases, catalytic domain"/>
    <property type="match status" value="1"/>
</dbReference>
<dbReference type="InterPro" id="IPR036565">
    <property type="entry name" value="Mur-like_cat_sf"/>
</dbReference>
<evidence type="ECO:0000313" key="6">
    <source>
        <dbReference type="EMBL" id="KDO56132.1"/>
    </source>
</evidence>
<proteinExistence type="inferred from homology"/>
<dbReference type="NCBIfam" id="TIGR01499">
    <property type="entry name" value="folC"/>
    <property type="match status" value="1"/>
</dbReference>
<evidence type="ECO:0000256" key="2">
    <source>
        <dbReference type="ARBA" id="ARBA00022598"/>
    </source>
</evidence>
<evidence type="ECO:0000256" key="3">
    <source>
        <dbReference type="ARBA" id="ARBA00022741"/>
    </source>
</evidence>
<dbReference type="PANTHER" id="PTHR11136:SF0">
    <property type="entry name" value="DIHYDROFOLATE SYNTHETASE-RELATED"/>
    <property type="match status" value="1"/>
</dbReference>
<keyword evidence="7" id="KW-1185">Reference proteome</keyword>
<gene>
    <name evidence="6" type="ORF">CISIN_1g017061mg</name>
</gene>
<reference evidence="6 7" key="1">
    <citation type="submission" date="2014-04" db="EMBL/GenBank/DDBJ databases">
        <authorList>
            <consortium name="International Citrus Genome Consortium"/>
            <person name="Gmitter F."/>
            <person name="Chen C."/>
            <person name="Farmerie W."/>
            <person name="Harkins T."/>
            <person name="Desany B."/>
            <person name="Mohiuddin M."/>
            <person name="Kodira C."/>
            <person name="Borodovsky M."/>
            <person name="Lomsadze A."/>
            <person name="Burns P."/>
            <person name="Jenkins J."/>
            <person name="Prochnik S."/>
            <person name="Shu S."/>
            <person name="Chapman J."/>
            <person name="Pitluck S."/>
            <person name="Schmutz J."/>
            <person name="Rokhsar D."/>
        </authorList>
    </citation>
    <scope>NUCLEOTIDE SEQUENCE</scope>
</reference>
<keyword evidence="3" id="KW-0547">Nucleotide-binding</keyword>
<dbReference type="AlphaFoldDB" id="A0A067EY31"/>
<evidence type="ECO:0000259" key="5">
    <source>
        <dbReference type="Pfam" id="PF08245"/>
    </source>
</evidence>
<evidence type="ECO:0000313" key="7">
    <source>
        <dbReference type="Proteomes" id="UP000027120"/>
    </source>
</evidence>